<name>A0A5S4ZPY3_9FIRM</name>
<comment type="caution">
    <text evidence="1">The sequence shown here is derived from an EMBL/GenBank/DDBJ whole genome shotgun (WGS) entry which is preliminary data.</text>
</comment>
<accession>A0A5S4ZPY3</accession>
<evidence type="ECO:0000313" key="2">
    <source>
        <dbReference type="Proteomes" id="UP000323166"/>
    </source>
</evidence>
<organism evidence="1 2">
    <name type="scientific">Desulfallas thermosapovorans DSM 6562</name>
    <dbReference type="NCBI Taxonomy" id="1121431"/>
    <lineage>
        <taxon>Bacteria</taxon>
        <taxon>Bacillati</taxon>
        <taxon>Bacillota</taxon>
        <taxon>Clostridia</taxon>
        <taxon>Eubacteriales</taxon>
        <taxon>Desulfallaceae</taxon>
        <taxon>Desulfallas</taxon>
    </lineage>
</organism>
<evidence type="ECO:0000313" key="1">
    <source>
        <dbReference type="EMBL" id="TYO94788.1"/>
    </source>
</evidence>
<dbReference type="EMBL" id="VNHM01000011">
    <property type="protein sequence ID" value="TYO94788.1"/>
    <property type="molecule type" value="Genomic_DNA"/>
</dbReference>
<dbReference type="AlphaFoldDB" id="A0A5S4ZPY3"/>
<reference evidence="1 2" key="1">
    <citation type="submission" date="2019-07" db="EMBL/GenBank/DDBJ databases">
        <title>Genomic Encyclopedia of Type Strains, Phase I: the one thousand microbial genomes (KMG-I) project.</title>
        <authorList>
            <person name="Kyrpides N."/>
        </authorList>
    </citation>
    <scope>NUCLEOTIDE SEQUENCE [LARGE SCALE GENOMIC DNA]</scope>
    <source>
        <strain evidence="1 2">DSM 6562</strain>
    </source>
</reference>
<proteinExistence type="predicted"/>
<protein>
    <submittedName>
        <fullName evidence="1">Uncharacterized protein</fullName>
    </submittedName>
</protein>
<dbReference type="Proteomes" id="UP000323166">
    <property type="component" value="Unassembled WGS sequence"/>
</dbReference>
<keyword evidence="2" id="KW-1185">Reference proteome</keyword>
<sequence>MVATTSAETKTDIRPDELIMAILSQLEDDTLEKNLAKIHRALYYLKQNPKFADYLWEFDFDVMGLSPFSDLLDQVLSRLETSHLLDTSNPSYGTYTIKQGYMREEYNKLHDKSRQIVQEMSKELLEYF</sequence>
<gene>
    <name evidence="1" type="ORF">LX24_02039</name>
</gene>
<dbReference type="RefSeq" id="WP_166512038.1">
    <property type="nucleotide sequence ID" value="NZ_VNHM01000011.1"/>
</dbReference>